<dbReference type="OrthoDB" id="442460at2759"/>
<evidence type="ECO:0000256" key="1">
    <source>
        <dbReference type="ARBA" id="ARBA00005234"/>
    </source>
</evidence>
<comment type="caution">
    <text evidence="8">The sequence shown here is derived from an EMBL/GenBank/DDBJ whole genome shotgun (WGS) entry which is preliminary data.</text>
</comment>
<evidence type="ECO:0000259" key="7">
    <source>
        <dbReference type="PROSITE" id="PS50600"/>
    </source>
</evidence>
<evidence type="ECO:0000256" key="2">
    <source>
        <dbReference type="ARBA" id="ARBA00022553"/>
    </source>
</evidence>
<dbReference type="EMBL" id="MLKD01000015">
    <property type="protein sequence ID" value="OQE19497.1"/>
    <property type="molecule type" value="Genomic_DNA"/>
</dbReference>
<feature type="compositionally biased region" description="Polar residues" evidence="6">
    <location>
        <begin position="868"/>
        <end position="877"/>
    </location>
</feature>
<name>A0A1V6SZQ1_9EURO</name>
<dbReference type="GO" id="GO:0006508">
    <property type="term" value="P:proteolysis"/>
    <property type="evidence" value="ECO:0007669"/>
    <property type="project" value="UniProtKB-KW"/>
</dbReference>
<feature type="compositionally biased region" description="Basic and acidic residues" evidence="6">
    <location>
        <begin position="73"/>
        <end position="82"/>
    </location>
</feature>
<feature type="compositionally biased region" description="Low complexity" evidence="6">
    <location>
        <begin position="352"/>
        <end position="365"/>
    </location>
</feature>
<accession>A0A1V6SZQ1</accession>
<reference evidence="9" key="1">
    <citation type="journal article" date="2017" name="Nat. Microbiol.">
        <title>Global analysis of biosynthetic gene clusters reveals vast potential of secondary metabolite production in Penicillium species.</title>
        <authorList>
            <person name="Nielsen J.C."/>
            <person name="Grijseels S."/>
            <person name="Prigent S."/>
            <person name="Ji B."/>
            <person name="Dainat J."/>
            <person name="Nielsen K.F."/>
            <person name="Frisvad J.C."/>
            <person name="Workman M."/>
            <person name="Nielsen J."/>
        </authorList>
    </citation>
    <scope>NUCLEOTIDE SEQUENCE [LARGE SCALE GENOMIC DNA]</scope>
    <source>
        <strain evidence="9">IBT 24891</strain>
    </source>
</reference>
<feature type="region of interest" description="Disordered" evidence="6">
    <location>
        <begin position="821"/>
        <end position="883"/>
    </location>
</feature>
<dbReference type="GO" id="GO:0070139">
    <property type="term" value="F:SUMO-specific endopeptidase activity"/>
    <property type="evidence" value="ECO:0007669"/>
    <property type="project" value="TreeGrafter"/>
</dbReference>
<dbReference type="GO" id="GO:0005737">
    <property type="term" value="C:cytoplasm"/>
    <property type="evidence" value="ECO:0007669"/>
    <property type="project" value="TreeGrafter"/>
</dbReference>
<keyword evidence="9" id="KW-1185">Reference proteome</keyword>
<feature type="region of interest" description="Disordered" evidence="6">
    <location>
        <begin position="12"/>
        <end position="436"/>
    </location>
</feature>
<dbReference type="GO" id="GO:0016926">
    <property type="term" value="P:protein desumoylation"/>
    <property type="evidence" value="ECO:0007669"/>
    <property type="project" value="TreeGrafter"/>
</dbReference>
<keyword evidence="2" id="KW-0597">Phosphoprotein</keyword>
<feature type="region of interest" description="Disordered" evidence="6">
    <location>
        <begin position="899"/>
        <end position="977"/>
    </location>
</feature>
<feature type="compositionally biased region" description="Basic and acidic residues" evidence="6">
    <location>
        <begin position="1246"/>
        <end position="1272"/>
    </location>
</feature>
<proteinExistence type="inferred from homology"/>
<feature type="compositionally biased region" description="Basic and acidic residues" evidence="6">
    <location>
        <begin position="241"/>
        <end position="252"/>
    </location>
</feature>
<comment type="similarity">
    <text evidence="1">Belongs to the peptidase C48 family.</text>
</comment>
<feature type="compositionally biased region" description="Basic and acidic residues" evidence="6">
    <location>
        <begin position="163"/>
        <end position="179"/>
    </location>
</feature>
<protein>
    <recommendedName>
        <fullName evidence="7">Ubiquitin-like protease family profile domain-containing protein</fullName>
    </recommendedName>
</protein>
<feature type="compositionally biased region" description="Basic residues" evidence="6">
    <location>
        <begin position="1303"/>
        <end position="1312"/>
    </location>
</feature>
<feature type="compositionally biased region" description="Acidic residues" evidence="6">
    <location>
        <begin position="1174"/>
        <end position="1185"/>
    </location>
</feature>
<dbReference type="InterPro" id="IPR051947">
    <property type="entry name" value="Sentrin-specific_protease"/>
</dbReference>
<evidence type="ECO:0000256" key="4">
    <source>
        <dbReference type="ARBA" id="ARBA00022786"/>
    </source>
</evidence>
<dbReference type="GO" id="GO:0005634">
    <property type="term" value="C:nucleus"/>
    <property type="evidence" value="ECO:0007669"/>
    <property type="project" value="TreeGrafter"/>
</dbReference>
<organism evidence="8 9">
    <name type="scientific">Penicillium steckii</name>
    <dbReference type="NCBI Taxonomy" id="303698"/>
    <lineage>
        <taxon>Eukaryota</taxon>
        <taxon>Fungi</taxon>
        <taxon>Dikarya</taxon>
        <taxon>Ascomycota</taxon>
        <taxon>Pezizomycotina</taxon>
        <taxon>Eurotiomycetes</taxon>
        <taxon>Eurotiomycetidae</taxon>
        <taxon>Eurotiales</taxon>
        <taxon>Aspergillaceae</taxon>
        <taxon>Penicillium</taxon>
    </lineage>
</organism>
<dbReference type="Gene3D" id="3.40.395.10">
    <property type="entry name" value="Adenoviral Proteinase, Chain A"/>
    <property type="match status" value="1"/>
</dbReference>
<dbReference type="InterPro" id="IPR038765">
    <property type="entry name" value="Papain-like_cys_pep_sf"/>
</dbReference>
<keyword evidence="4" id="KW-0833">Ubl conjugation pathway</keyword>
<feature type="compositionally biased region" description="Basic and acidic residues" evidence="6">
    <location>
        <begin position="598"/>
        <end position="656"/>
    </location>
</feature>
<feature type="compositionally biased region" description="Low complexity" evidence="6">
    <location>
        <begin position="255"/>
        <end position="274"/>
    </location>
</feature>
<feature type="compositionally biased region" description="Low complexity" evidence="6">
    <location>
        <begin position="34"/>
        <end position="44"/>
    </location>
</feature>
<feature type="domain" description="Ubiquitin-like protease family profile" evidence="7">
    <location>
        <begin position="710"/>
        <end position="1052"/>
    </location>
</feature>
<evidence type="ECO:0000313" key="9">
    <source>
        <dbReference type="Proteomes" id="UP000191285"/>
    </source>
</evidence>
<feature type="compositionally biased region" description="Polar residues" evidence="6">
    <location>
        <begin position="834"/>
        <end position="846"/>
    </location>
</feature>
<evidence type="ECO:0000256" key="6">
    <source>
        <dbReference type="SAM" id="MobiDB-lite"/>
    </source>
</evidence>
<evidence type="ECO:0000256" key="3">
    <source>
        <dbReference type="ARBA" id="ARBA00022670"/>
    </source>
</evidence>
<feature type="region of interest" description="Disordered" evidence="6">
    <location>
        <begin position="1122"/>
        <end position="1312"/>
    </location>
</feature>
<feature type="compositionally biased region" description="Polar residues" evidence="6">
    <location>
        <begin position="571"/>
        <end position="593"/>
    </location>
</feature>
<evidence type="ECO:0000313" key="8">
    <source>
        <dbReference type="EMBL" id="OQE19497.1"/>
    </source>
</evidence>
<feature type="compositionally biased region" description="Polar residues" evidence="6">
    <location>
        <begin position="387"/>
        <end position="400"/>
    </location>
</feature>
<dbReference type="PANTHER" id="PTHR46896:SF3">
    <property type="entry name" value="FI06413P-RELATED"/>
    <property type="match status" value="1"/>
</dbReference>
<evidence type="ECO:0000256" key="5">
    <source>
        <dbReference type="ARBA" id="ARBA00022801"/>
    </source>
</evidence>
<feature type="compositionally biased region" description="Basic and acidic residues" evidence="6">
    <location>
        <begin position="1279"/>
        <end position="1288"/>
    </location>
</feature>
<feature type="region of interest" description="Disordered" evidence="6">
    <location>
        <begin position="554"/>
        <end position="667"/>
    </location>
</feature>
<feature type="compositionally biased region" description="Polar residues" evidence="6">
    <location>
        <begin position="86"/>
        <end position="103"/>
    </location>
</feature>
<feature type="compositionally biased region" description="Basic and acidic residues" evidence="6">
    <location>
        <begin position="823"/>
        <end position="832"/>
    </location>
</feature>
<dbReference type="PROSITE" id="PS50600">
    <property type="entry name" value="ULP_PROTEASE"/>
    <property type="match status" value="1"/>
</dbReference>
<dbReference type="PANTHER" id="PTHR46896">
    <property type="entry name" value="SENTRIN-SPECIFIC PROTEASE"/>
    <property type="match status" value="1"/>
</dbReference>
<feature type="compositionally biased region" description="Basic and acidic residues" evidence="6">
    <location>
        <begin position="907"/>
        <end position="924"/>
    </location>
</feature>
<feature type="compositionally biased region" description="Polar residues" evidence="6">
    <location>
        <begin position="1230"/>
        <end position="1241"/>
    </location>
</feature>
<keyword evidence="3" id="KW-0645">Protease</keyword>
<dbReference type="Proteomes" id="UP000191285">
    <property type="component" value="Unassembled WGS sequence"/>
</dbReference>
<dbReference type="Pfam" id="PF02902">
    <property type="entry name" value="Peptidase_C48"/>
    <property type="match status" value="2"/>
</dbReference>
<dbReference type="STRING" id="303698.A0A1V6SZQ1"/>
<feature type="compositionally biased region" description="Basic and acidic residues" evidence="6">
    <location>
        <begin position="283"/>
        <end position="292"/>
    </location>
</feature>
<gene>
    <name evidence="8" type="ORF">PENSTE_c015G09821</name>
</gene>
<keyword evidence="5" id="KW-0378">Hydrolase</keyword>
<dbReference type="InterPro" id="IPR003653">
    <property type="entry name" value="Peptidase_C48_C"/>
</dbReference>
<dbReference type="SUPFAM" id="SSF54001">
    <property type="entry name" value="Cysteine proteinases"/>
    <property type="match status" value="1"/>
</dbReference>
<feature type="compositionally biased region" description="Basic and acidic residues" evidence="6">
    <location>
        <begin position="1138"/>
        <end position="1158"/>
    </location>
</feature>
<sequence>MPLFESVSKIFAQLSPHRRHHHQQPDDRQRTLRQSSSQDDLSLTHSHESSLCSSQRERTAGSRNNQSYIPSKYQDKDKDDPLVKSLFSSPRDTAALSQDTQSYEKAFGYPFGSTHTRRQLRSPTSDSVIDCGERSGDSSQMLRKNQTRNESQEESRLLPGARFQHDKNAVKIRPGETKRKSAPGNSAAFKPTNSLFRNSRESGPVRAQGRSKMAPGLRINRPHPDEFFGPHAAGRPNKRQCNNDHLRSHDLTANRPAQRSPSRRPSLESSQSSRTVERGFLPKQHEEFRGVEDSVQIPKSFQRSKGNRSIPRKQGLTGGFLDEEDLRPGLPPPKNRSAIDLEANPSRGDAMSPNSSKVTPNSSSSRESPDVLQGGGTTKQSPRHIHSQQNHVFHNTNSDFLPSPSRKRSPSDIRPTDFASSPLQGPKRAKRSHGSSKSFDVKCINIGGKDHPGGKLVYQPEPKRLEFFGNTKTSEYDYLKILVRTIATVVLGDEQSSKAILKSSRDINSSVLNVGIEFTKILEKDKFATLIQKDDAKIINRSMAYMDNVFNRFGTGTNAPSKTSKKPLIESVSSEPSQEAPVSSTRQKLSSALQGDPDDSKKEGENPNKRDTATTSRGGDKGSKAEWSASDDKDDQREIEIPVKKFQPKAESERQTRSVGRRSTRLSDISIKQQDEDMIEASSKLPLKDDPFREEWEEPLVYPPNGKKKAEVTLKDRDRLRDAEEFLNDNLIAFYMRFLEDHLERTNKEAEKQVYFFNSYFYDTLTKVSRGQRGINYSGVAKWTRNVDLFSYNYVVVPINQNAHWYVAIICNLPGLLGENEPNEAKDDEKADPTASNAKESSTQPGSEVHEILESPEPEANTEKNRATRSPESQPSEATRGRLASMSLEFDLEEASARLVGKHKKGKQQEENQLDKTSITKDPQEPTPADEWPTEDDHRPSPIKFTAGSLDKKKTEAKKKTTAAPQASASKKGKAGQKLSPIQTTIITFDSLDLARSPTIRMLREYICEESVSKRGKEVDPKDIKGMRARQIPLQPNYSDCGLYLLAYLEKFAQNPRQFVTKLLQREMDEKEDWPPLGSGLLRQRLRNFLDQLYQEQRVRGSKAENRQLLVDREPISYLLGPSSIKAKTEEQVGDAPEEPKQLPDPDKKANPDTETTKKTTATSNPESYKSEPESDSDDSSEEDQLQLVPTGRPPATKSREQHPSSSTENPSEVHPPKKKDEDVVEVPDSQPSNILESINTKPKKRDIEKGVSKATSTDHKQSKVDDHDPGKSKPNKPAKVERPRVEIQIRATPPASPTQARKSPRSTKQKD</sequence>